<dbReference type="PROSITE" id="PS50181">
    <property type="entry name" value="FBOX"/>
    <property type="match status" value="1"/>
</dbReference>
<sequence length="232" mass="26118">MSRELRTRATQLVQDDQPCTASINLRIPPDVNITRRISHSDTASLTHPVQLLVPTNTTTCPLLNLPLETLIQILTHLVLPDAISLALACKSLLSFAHVCRLQVPRPQNHRQPWALTSTPAASLNCPPEQYCHCGQLSSILPRIRPRDVQSRPSRAWTLCVDCASYRPTRKSYWSRKLGRLNTQDWGKDRGDVWQSAVRWFAAGVKVQCPTCRVGEDDLDEATESMEDKSLIF</sequence>
<dbReference type="EMBL" id="SBHS01000012">
    <property type="protein sequence ID" value="TWU74314.1"/>
    <property type="molecule type" value="Genomic_DNA"/>
</dbReference>
<gene>
    <name evidence="2" type="ORF">ED733_005764</name>
</gene>
<feature type="domain" description="F-box" evidence="1">
    <location>
        <begin position="59"/>
        <end position="92"/>
    </location>
</feature>
<dbReference type="AlphaFoldDB" id="A0A5C6G9Y3"/>
<organism evidence="2 3">
    <name type="scientific">Metarhizium rileyi (strain RCEF 4871)</name>
    <name type="common">Nomuraea rileyi</name>
    <dbReference type="NCBI Taxonomy" id="1649241"/>
    <lineage>
        <taxon>Eukaryota</taxon>
        <taxon>Fungi</taxon>
        <taxon>Dikarya</taxon>
        <taxon>Ascomycota</taxon>
        <taxon>Pezizomycotina</taxon>
        <taxon>Sordariomycetes</taxon>
        <taxon>Hypocreomycetidae</taxon>
        <taxon>Hypocreales</taxon>
        <taxon>Clavicipitaceae</taxon>
        <taxon>Metarhizium</taxon>
    </lineage>
</organism>
<reference evidence="3" key="1">
    <citation type="submission" date="2018-12" db="EMBL/GenBank/DDBJ databases">
        <title>The complete genome of Metarhizium rileyi, a key fungal pathogen of Lepidoptera.</title>
        <authorList>
            <person name="Binneck E."/>
            <person name="Lastra C.C.L."/>
            <person name="Sosa-Gomez D.R."/>
        </authorList>
    </citation>
    <scope>NUCLEOTIDE SEQUENCE [LARGE SCALE GENOMIC DNA]</scope>
    <source>
        <strain evidence="3">Cep018-CH2</strain>
    </source>
</reference>
<dbReference type="InterPro" id="IPR036047">
    <property type="entry name" value="F-box-like_dom_sf"/>
</dbReference>
<evidence type="ECO:0000313" key="2">
    <source>
        <dbReference type="EMBL" id="TWU74314.1"/>
    </source>
</evidence>
<name>A0A5C6G9Y3_METRR</name>
<dbReference type="Pfam" id="PF00646">
    <property type="entry name" value="F-box"/>
    <property type="match status" value="1"/>
</dbReference>
<dbReference type="InterPro" id="IPR001810">
    <property type="entry name" value="F-box_dom"/>
</dbReference>
<comment type="caution">
    <text evidence="2">The sequence shown here is derived from an EMBL/GenBank/DDBJ whole genome shotgun (WGS) entry which is preliminary data.</text>
</comment>
<dbReference type="SUPFAM" id="SSF81383">
    <property type="entry name" value="F-box domain"/>
    <property type="match status" value="1"/>
</dbReference>
<evidence type="ECO:0000313" key="3">
    <source>
        <dbReference type="Proteomes" id="UP000317257"/>
    </source>
</evidence>
<accession>A0A5C6G9Y3</accession>
<protein>
    <recommendedName>
        <fullName evidence="1">F-box domain-containing protein</fullName>
    </recommendedName>
</protein>
<dbReference type="Proteomes" id="UP000317257">
    <property type="component" value="Unassembled WGS sequence"/>
</dbReference>
<evidence type="ECO:0000259" key="1">
    <source>
        <dbReference type="PROSITE" id="PS50181"/>
    </source>
</evidence>
<proteinExistence type="predicted"/>